<dbReference type="SMART" id="SM00271">
    <property type="entry name" value="DnaJ"/>
    <property type="match status" value="1"/>
</dbReference>
<dbReference type="CTD" id="6752038"/>
<dbReference type="GeneID" id="6752038"/>
<dbReference type="OrthoDB" id="69656at2759"/>
<dbReference type="Proteomes" id="UP000009022">
    <property type="component" value="Unassembled WGS sequence"/>
</dbReference>
<dbReference type="PANTHER" id="PTHR36983">
    <property type="entry name" value="DNAJ HOMOLOG SUBFAMILY C MEMBER 13"/>
    <property type="match status" value="1"/>
</dbReference>
<feature type="domain" description="J" evidence="2">
    <location>
        <begin position="1280"/>
        <end position="1363"/>
    </location>
</feature>
<accession>B3RR77</accession>
<dbReference type="OMA" id="PQTYSIC"/>
<dbReference type="GO" id="GO:2000641">
    <property type="term" value="P:regulation of early endosome to late endosome transport"/>
    <property type="evidence" value="ECO:0007669"/>
    <property type="project" value="InterPro"/>
</dbReference>
<evidence type="ECO:0000313" key="3">
    <source>
        <dbReference type="EMBL" id="EDV26296.1"/>
    </source>
</evidence>
<dbReference type="InterPro" id="IPR011989">
    <property type="entry name" value="ARM-like"/>
</dbReference>
<evidence type="ECO:0000256" key="1">
    <source>
        <dbReference type="SAM" id="MobiDB-lite"/>
    </source>
</evidence>
<dbReference type="STRING" id="10228.B3RR77"/>
<dbReference type="Pfam" id="PF14237">
    <property type="entry name" value="GYF_2"/>
    <property type="match status" value="1"/>
</dbReference>
<dbReference type="PhylomeDB" id="B3RR77"/>
<dbReference type="InterPro" id="IPR044978">
    <property type="entry name" value="GRV2/DNAJC13"/>
</dbReference>
<dbReference type="Pfam" id="PF00226">
    <property type="entry name" value="DnaJ"/>
    <property type="match status" value="1"/>
</dbReference>
<sequence>MSVCQGNENIASYYTTKHSWRGKYKRIFSVGSKAITTYNPNTLEITNQWAYTDFFGIQITPKPGYEFTITIRKGKKSQTMTFSTEYRADVITEALRFRGSYATDREKRITEDRYVAYKQHWSDTRVQTILQVTPASLDQINPATGNLTCSYDYKDIEGITTVSDCPGGFAVIHGGFGRLHVFASESRDEILRKITELSLNVVGYSIRVRKNPITLTEFEEKRLGKFSDDEHITSLSEFRVQKITNRYPDPTSRLFCLTETCIIERDPATYNIVTCRPFGDIYALIRYSDNPQKFAVEYIRGQIRKYYSTERDSLLASVLDGARAGGNSEVCVKMLETKRGLRFGPFHSPVDEDIESLLLKWLQTPPSSGISEAIERFNANISYSGLLYAVTQEGLFAENKEKLINGALIAFLLNERSHDTLSNDEIEAQFHVLRRIVASKIGFQAFTTLPSFREKIGGKILKSLKRNNDGISHAAIDMLCALMQPMHANYDLRQEQLNKSSLLSSSSFVENLLKLLASHVDRGTGALVVSALLDFITFALCAPYSETTDGAQFDTVLELVADLGRSFFRLFEHPSLAILKAAGLIMKSLIEEGNEEVSTRLQELALSEGALPRHVHIAMFTSSTDGRMLTLRQLSRHLVSLWTEGNPKAMELFGRILPAGLVAYLESSDVAPDDDIDRMHVRDNMKLAKVASSKNKKSLQRQQIEALLIHWKTRLGRQKPEPTTNRPVVLRKRRQRLKVELNWQYFFYKFYEDHSNAWLIWNYKTREELREALEMEMRLFMQDRELSQKQIISWNHVEFEVRYESLSEEIKIGDYYLRLLLEDDESVLIKQSYQFFNDLYHRFLLSPKPQMKALCLQAMAIVYGKCYEEIGVFNDTRYIVKMIERTIDKLERDRLLFFVHKLINRRENVKAIMDANGVRIFVDLLTLSHLHVTRATVPLQTNVIEAAPDMARDTEKEWYYGNADKERLGPSMREFWASDVLRPTTRCWAQGMDGWRPLHSIPQLKWCLMATGTAVMNETDMAVLILNILNKMCEYYPNKDEDGAIVRPMPRIKRMLSDQTCLPHLVQLFLTFDPIIVEKTALLLHSIVMDNPILPRLYLSGAFFFIMMYTGSNVLPIGKFLVDTHNKQAFRSDEEQQASDVVNRSILSQMLPEAMVCYIENYGANKFAEVFLGEFDTPETIWNTEMRRMMIEKLASHLADFTPRLLSNTRALYQYCPLPRLTYPQLENELFCNIYYLRALCDIARFPDWPIKDPIKLLKDVLMEWKKEVEKKGSSMSSEEAYKILGLETGVGGHEESKVRKAYFKLAQKYHPDKNPEGREMFETINKAYEFLGSKSEKKTDGPDPNNIVLVLRTQSILYSRYKEDLAPYKYAGYPMLIKTIRLETQDDTLFSKSAPLLTAASELAYHTIDCSALNAEELRRENGFEALQEAFDRCIAVLGPSTEPESVSVQVCKYVIRCFEASAQFDACREKLQELPIVIKDIARTMYFKNLTVLCTTATDCVSALAIDTTLQAQMLAAGVVWHLLLYLFNYDYTLDEGGVEASTDTNQQLVANNLAKLSIRALIRLAGFQTPGSIEKTPDNTSIKKCVSAMLTPYVTKQLELKGSVEILKLLNSNSENPYLIWDNATRAQLIDYLEKEQSSMIRSGECDPSYGKDFTFDAHEKELIIGDIFVRIYNKQSSFPLENGEQFCSDLLNFLGSEAEYLHSLMALAASGQEVDSNSARLVKSEMALEALRNVIKNNPACSERCIGHFKLLFSLLCMESDGNLQQMALEVINNVAGNKKCVQDIADADVLSYLFLVVEMAPDSQVTVMEVLIALSSNTKIVKDCMSKGAVIYLLHLFCNSTSPEVRQSAAELLAKLTNDKLVGPKVRILLSKFLPVIFIDAMRDSAEASVYMFESSQENPELIWNEETREKVSKVVQRMEKDFYHRQKDNISTTWKLPENFAIVYTNIEGELTVGGVFLRLFISQPAWVLRKPREFLIALTEKFSQLIGSTAPDTEVLETVTTAIVAFFNAQPLMMDQLPSLGHIPRFFQSMSSRNDAIPKASVTVVHTITSSDICIRAMTETECIGSVMVAMKKRPDIIGLACEAYYNMFEHKESAFVQQALKAEVVPYLLSLLDCGLETVPNAASTKAQIVKALKAMAMDLQHGEQIAAILEQSSVWASYKDQKHDLFIQDTNIAGYLTGPVGTAGYLTAGPAHSSNLPDAPPPLQNSSIHQEDDD</sequence>
<dbReference type="InterPro" id="IPR016024">
    <property type="entry name" value="ARM-type_fold"/>
</dbReference>
<dbReference type="HOGENOM" id="CLU_001238_1_0_1"/>
<reference evidence="3 4" key="1">
    <citation type="journal article" date="2008" name="Nature">
        <title>The Trichoplax genome and the nature of placozoans.</title>
        <authorList>
            <person name="Srivastava M."/>
            <person name="Begovic E."/>
            <person name="Chapman J."/>
            <person name="Putnam N.H."/>
            <person name="Hellsten U."/>
            <person name="Kawashima T."/>
            <person name="Kuo A."/>
            <person name="Mitros T."/>
            <person name="Salamov A."/>
            <person name="Carpenter M.L."/>
            <person name="Signorovitch A.Y."/>
            <person name="Moreno M.A."/>
            <person name="Kamm K."/>
            <person name="Grimwood J."/>
            <person name="Schmutz J."/>
            <person name="Shapiro H."/>
            <person name="Grigoriev I.V."/>
            <person name="Buss L.W."/>
            <person name="Schierwater B."/>
            <person name="Dellaporta S.L."/>
            <person name="Rokhsar D.S."/>
        </authorList>
    </citation>
    <scope>NUCLEOTIDE SEQUENCE [LARGE SCALE GENOMIC DNA]</scope>
    <source>
        <strain evidence="3 4">Grell-BS-1999</strain>
    </source>
</reference>
<evidence type="ECO:0000259" key="2">
    <source>
        <dbReference type="PROSITE" id="PS50076"/>
    </source>
</evidence>
<dbReference type="FunFam" id="1.10.287.110:FF:000007">
    <property type="entry name" value="DnaJ (Hsp40) homolog, subfamily C, member 13"/>
    <property type="match status" value="1"/>
</dbReference>
<dbReference type="PROSITE" id="PS50076">
    <property type="entry name" value="DNAJ_2"/>
    <property type="match status" value="1"/>
</dbReference>
<dbReference type="PANTHER" id="PTHR36983:SF2">
    <property type="entry name" value="DNAJ HOMOLOG SUBFAMILY C MEMBER 13"/>
    <property type="match status" value="1"/>
</dbReference>
<dbReference type="GO" id="GO:0006898">
    <property type="term" value="P:receptor-mediated endocytosis"/>
    <property type="evidence" value="ECO:0000318"/>
    <property type="project" value="GO_Central"/>
</dbReference>
<feature type="region of interest" description="Disordered" evidence="1">
    <location>
        <begin position="2198"/>
        <end position="2223"/>
    </location>
</feature>
<dbReference type="CDD" id="cd06257">
    <property type="entry name" value="DnaJ"/>
    <property type="match status" value="1"/>
</dbReference>
<proteinExistence type="predicted"/>
<protein>
    <recommendedName>
        <fullName evidence="2">J domain-containing protein</fullName>
    </recommendedName>
</protein>
<organism evidence="3 4">
    <name type="scientific">Trichoplax adhaerens</name>
    <name type="common">Trichoplax reptans</name>
    <dbReference type="NCBI Taxonomy" id="10228"/>
    <lineage>
        <taxon>Eukaryota</taxon>
        <taxon>Metazoa</taxon>
        <taxon>Placozoa</taxon>
        <taxon>Uniplacotomia</taxon>
        <taxon>Trichoplacea</taxon>
        <taxon>Trichoplacidae</taxon>
        <taxon>Trichoplax</taxon>
    </lineage>
</organism>
<name>B3RR77_TRIAD</name>
<dbReference type="InterPro" id="IPR045802">
    <property type="entry name" value="GRV2/DNAJC13_N"/>
</dbReference>
<dbReference type="InterPro" id="IPR001623">
    <property type="entry name" value="DnaJ_domain"/>
</dbReference>
<dbReference type="RefSeq" id="XP_002110292.1">
    <property type="nucleotide sequence ID" value="XM_002110256.1"/>
</dbReference>
<dbReference type="Gene3D" id="1.25.10.10">
    <property type="entry name" value="Leucine-rich Repeat Variant"/>
    <property type="match status" value="2"/>
</dbReference>
<dbReference type="eggNOG" id="KOG1789">
    <property type="taxonomic scope" value="Eukaryota"/>
</dbReference>
<dbReference type="SUPFAM" id="SSF48371">
    <property type="entry name" value="ARM repeat"/>
    <property type="match status" value="2"/>
</dbReference>
<gene>
    <name evidence="3" type="ORF">TRIADDRAFT_21978</name>
</gene>
<dbReference type="FunFam" id="1.25.10.10:FF:000072">
    <property type="entry name" value="dnaJ homolog subfamily C member 13 isoform X2"/>
    <property type="match status" value="1"/>
</dbReference>
<dbReference type="Gene3D" id="1.10.287.110">
    <property type="entry name" value="DnaJ domain"/>
    <property type="match status" value="1"/>
</dbReference>
<evidence type="ECO:0000313" key="4">
    <source>
        <dbReference type="Proteomes" id="UP000009022"/>
    </source>
</evidence>
<dbReference type="InterPro" id="IPR036869">
    <property type="entry name" value="J_dom_sf"/>
</dbReference>
<dbReference type="KEGG" id="tad:TRIADDRAFT_21978"/>
<keyword evidence="4" id="KW-1185">Reference proteome</keyword>
<dbReference type="InterPro" id="IPR025640">
    <property type="entry name" value="GYF_2"/>
</dbReference>
<dbReference type="InParanoid" id="B3RR77"/>
<dbReference type="GO" id="GO:0010008">
    <property type="term" value="C:endosome membrane"/>
    <property type="evidence" value="ECO:0000318"/>
    <property type="project" value="GO_Central"/>
</dbReference>
<dbReference type="Pfam" id="PF19432">
    <property type="entry name" value="RME-8_N"/>
    <property type="match status" value="2"/>
</dbReference>
<dbReference type="GO" id="GO:0007032">
    <property type="term" value="P:endosome organization"/>
    <property type="evidence" value="ECO:0007669"/>
    <property type="project" value="InterPro"/>
</dbReference>
<dbReference type="EMBL" id="DS985243">
    <property type="protein sequence ID" value="EDV26296.1"/>
    <property type="molecule type" value="Genomic_DNA"/>
</dbReference>
<dbReference type="SUPFAM" id="SSF46565">
    <property type="entry name" value="Chaperone J-domain"/>
    <property type="match status" value="1"/>
</dbReference>